<sequence length="167" mass="19048">MILRVAIPSPLHTLFDYLCPVEFEGRVKPGMRIKVPFGSREMIGIVIDTDVQSQYSTKQLKTALMLLDEHPVLDATQFWLARWAAHYYFYPEGEALQQALPVLLRKGHEPTFAHATLWRATAHATLNVLANGAKRQRELLELLLRNPDGVSSEAIKIEAFRRPYLKP</sequence>
<dbReference type="STRING" id="1229521.D791_02200"/>
<keyword evidence="3" id="KW-0238">DNA-binding</keyword>
<dbReference type="GO" id="GO:0043138">
    <property type="term" value="F:3'-5' DNA helicase activity"/>
    <property type="evidence" value="ECO:0007669"/>
    <property type="project" value="TreeGrafter"/>
</dbReference>
<organism evidence="5 6">
    <name type="scientific">Nitrincola nitratireducens</name>
    <dbReference type="NCBI Taxonomy" id="1229521"/>
    <lineage>
        <taxon>Bacteria</taxon>
        <taxon>Pseudomonadati</taxon>
        <taxon>Pseudomonadota</taxon>
        <taxon>Gammaproteobacteria</taxon>
        <taxon>Oceanospirillales</taxon>
        <taxon>Oceanospirillaceae</taxon>
        <taxon>Nitrincola</taxon>
    </lineage>
</organism>
<keyword evidence="5" id="KW-0378">Hydrolase</keyword>
<dbReference type="GO" id="GO:0006310">
    <property type="term" value="P:DNA recombination"/>
    <property type="evidence" value="ECO:0007669"/>
    <property type="project" value="TreeGrafter"/>
</dbReference>
<keyword evidence="2" id="KW-0067">ATP-binding</keyword>
<evidence type="ECO:0000256" key="3">
    <source>
        <dbReference type="ARBA" id="ARBA00023125"/>
    </source>
</evidence>
<dbReference type="InterPro" id="IPR041222">
    <property type="entry name" value="PriA_3primeBD"/>
</dbReference>
<dbReference type="Proteomes" id="UP000019464">
    <property type="component" value="Unassembled WGS sequence"/>
</dbReference>
<reference evidence="6" key="1">
    <citation type="submission" date="2012-11" db="EMBL/GenBank/DDBJ databases">
        <authorList>
            <person name="Singh A."/>
            <person name="Pinnaka A.K."/>
            <person name="Vaidya B."/>
        </authorList>
    </citation>
    <scope>NUCLEOTIDE SEQUENCE [LARGE SCALE GENOMIC DNA]</scope>
    <source>
        <strain evidence="6">AK23</strain>
    </source>
</reference>
<comment type="caution">
    <text evidence="5">The sequence shown here is derived from an EMBL/GenBank/DDBJ whole genome shotgun (WGS) entry which is preliminary data.</text>
</comment>
<dbReference type="Gene3D" id="3.40.1440.60">
    <property type="entry name" value="PriA, 3(prime) DNA-binding domain"/>
    <property type="match status" value="1"/>
</dbReference>
<accession>W9VJW9</accession>
<dbReference type="GO" id="GO:0003677">
    <property type="term" value="F:DNA binding"/>
    <property type="evidence" value="ECO:0007669"/>
    <property type="project" value="UniProtKB-KW"/>
</dbReference>
<evidence type="ECO:0000313" key="6">
    <source>
        <dbReference type="Proteomes" id="UP000019464"/>
    </source>
</evidence>
<gene>
    <name evidence="5" type="primary">priA_2</name>
    <name evidence="5" type="ORF">D791_02200</name>
</gene>
<dbReference type="AlphaFoldDB" id="W9VJW9"/>
<keyword evidence="1" id="KW-0547">Nucleotide-binding</keyword>
<evidence type="ECO:0000256" key="2">
    <source>
        <dbReference type="ARBA" id="ARBA00022840"/>
    </source>
</evidence>
<evidence type="ECO:0000313" key="5">
    <source>
        <dbReference type="EMBL" id="EXJ10835.1"/>
    </source>
</evidence>
<evidence type="ECO:0000256" key="1">
    <source>
        <dbReference type="ARBA" id="ARBA00022741"/>
    </source>
</evidence>
<dbReference type="GO" id="GO:0006270">
    <property type="term" value="P:DNA replication initiation"/>
    <property type="evidence" value="ECO:0007669"/>
    <property type="project" value="TreeGrafter"/>
</dbReference>
<dbReference type="GO" id="GO:0006302">
    <property type="term" value="P:double-strand break repair"/>
    <property type="evidence" value="ECO:0007669"/>
    <property type="project" value="TreeGrafter"/>
</dbReference>
<protein>
    <submittedName>
        <fullName evidence="5">Primosomal protein N</fullName>
        <ecNumber evidence="5">3.6.4.-</ecNumber>
    </submittedName>
</protein>
<dbReference type="InterPro" id="IPR042115">
    <property type="entry name" value="PriA_3primeBD_sf"/>
</dbReference>
<dbReference type="FunFam" id="3.40.1440.60:FF:000001">
    <property type="entry name" value="Primosomal protein N"/>
    <property type="match status" value="1"/>
</dbReference>
<name>W9VJW9_9GAMM</name>
<dbReference type="EC" id="3.6.4.-" evidence="5"/>
<dbReference type="Pfam" id="PF17764">
    <property type="entry name" value="PriA_3primeBD"/>
    <property type="match status" value="1"/>
</dbReference>
<dbReference type="PANTHER" id="PTHR30580:SF0">
    <property type="entry name" value="PRIMOSOMAL PROTEIN N"/>
    <property type="match status" value="1"/>
</dbReference>
<dbReference type="PANTHER" id="PTHR30580">
    <property type="entry name" value="PRIMOSOMAL PROTEIN N"/>
    <property type="match status" value="1"/>
</dbReference>
<dbReference type="GO" id="GO:0005524">
    <property type="term" value="F:ATP binding"/>
    <property type="evidence" value="ECO:0007669"/>
    <property type="project" value="UniProtKB-KW"/>
</dbReference>
<dbReference type="EMBL" id="AONB01000010">
    <property type="protein sequence ID" value="EXJ10835.1"/>
    <property type="molecule type" value="Genomic_DNA"/>
</dbReference>
<dbReference type="GO" id="GO:0016787">
    <property type="term" value="F:hydrolase activity"/>
    <property type="evidence" value="ECO:0007669"/>
    <property type="project" value="UniProtKB-KW"/>
</dbReference>
<evidence type="ECO:0000259" key="4">
    <source>
        <dbReference type="Pfam" id="PF17764"/>
    </source>
</evidence>
<feature type="domain" description="Primosomal protein N' 3' DNA-binding" evidence="4">
    <location>
        <begin position="4"/>
        <end position="101"/>
    </location>
</feature>
<dbReference type="RefSeq" id="WP_337588628.1">
    <property type="nucleotide sequence ID" value="NZ_AONB01000010.1"/>
</dbReference>
<keyword evidence="6" id="KW-1185">Reference proteome</keyword>
<reference evidence="5 6" key="2">
    <citation type="journal article" date="2015" name="Syst. Appl. Microbiol.">
        <title>Nitrincola nitratireducens sp. nov. isolated from a haloalkaline crater lake.</title>
        <authorList>
            <person name="Singh A."/>
            <person name="Vaidya B."/>
            <person name="Tanuku N.R."/>
            <person name="Pinnaka A.K."/>
        </authorList>
    </citation>
    <scope>NUCLEOTIDE SEQUENCE [LARGE SCALE GENOMIC DNA]</scope>
    <source>
        <strain evidence="5 6">AK23</strain>
    </source>
</reference>
<proteinExistence type="predicted"/>